<dbReference type="AlphaFoldDB" id="A0A2R7Y6D6"/>
<organism evidence="1 2">
    <name type="scientific">Candidatus Terraquivivens tikiterensis</name>
    <dbReference type="NCBI Taxonomy" id="1980982"/>
    <lineage>
        <taxon>Archaea</taxon>
        <taxon>Nitrososphaerota</taxon>
        <taxon>Candidatus Wolframiiraptoraceae</taxon>
        <taxon>Candidatus Terraquivivens</taxon>
    </lineage>
</organism>
<gene>
    <name evidence="1" type="ORF">B9J98_03255</name>
</gene>
<sequence length="70" mass="8219">MTKILFIIFIFITNMSKSKRSSWMIYQALLECFSQEFLSLACPRDKKTIEVMPIIPDGHYIQAYIPRCVV</sequence>
<name>A0A2R7Y6D6_9ARCH</name>
<comment type="caution">
    <text evidence="1">The sequence shown here is derived from an EMBL/GenBank/DDBJ whole genome shotgun (WGS) entry which is preliminary data.</text>
</comment>
<dbReference type="EMBL" id="NDWU01000006">
    <property type="protein sequence ID" value="PUA32919.1"/>
    <property type="molecule type" value="Genomic_DNA"/>
</dbReference>
<evidence type="ECO:0000313" key="1">
    <source>
        <dbReference type="EMBL" id="PUA32919.1"/>
    </source>
</evidence>
<proteinExistence type="predicted"/>
<evidence type="ECO:0000313" key="2">
    <source>
        <dbReference type="Proteomes" id="UP000244066"/>
    </source>
</evidence>
<dbReference type="Proteomes" id="UP000244066">
    <property type="component" value="Unassembled WGS sequence"/>
</dbReference>
<reference evidence="1 2" key="1">
    <citation type="submission" date="2017-04" db="EMBL/GenBank/DDBJ databases">
        <title>Draft Aigarchaeota genome from a New Zealand hot spring.</title>
        <authorList>
            <person name="Reysenbach A.-L."/>
            <person name="Donaho J.A."/>
            <person name="Gerhart J."/>
            <person name="Kelley J.F."/>
            <person name="Kouba K."/>
            <person name="Podar M."/>
            <person name="Stott M."/>
        </authorList>
    </citation>
    <scope>NUCLEOTIDE SEQUENCE [LARGE SCALE GENOMIC DNA]</scope>
    <source>
        <strain evidence="1">NZ13_MG1</strain>
    </source>
</reference>
<protein>
    <submittedName>
        <fullName evidence="1">Uncharacterized protein</fullName>
    </submittedName>
</protein>
<accession>A0A2R7Y6D6</accession>